<name>A0A2N6VFX2_9GAMM</name>
<dbReference type="AlphaFoldDB" id="A0A2N6VFX2"/>
<evidence type="ECO:0000313" key="2">
    <source>
        <dbReference type="Proteomes" id="UP000595320"/>
    </source>
</evidence>
<proteinExistence type="predicted"/>
<dbReference type="EMBL" id="CP068176">
    <property type="protein sequence ID" value="QQT87232.1"/>
    <property type="molecule type" value="Genomic_DNA"/>
</dbReference>
<dbReference type="PROSITE" id="PS51257">
    <property type="entry name" value="PROKAR_LIPOPROTEIN"/>
    <property type="match status" value="1"/>
</dbReference>
<organism evidence="1 2">
    <name type="scientific">Acinetobacter ursingii</name>
    <dbReference type="NCBI Taxonomy" id="108980"/>
    <lineage>
        <taxon>Bacteria</taxon>
        <taxon>Pseudomonadati</taxon>
        <taxon>Pseudomonadota</taxon>
        <taxon>Gammaproteobacteria</taxon>
        <taxon>Moraxellales</taxon>
        <taxon>Moraxellaceae</taxon>
        <taxon>Acinetobacter</taxon>
    </lineage>
</organism>
<accession>A0A2N6VFX2</accession>
<reference evidence="1 2" key="1">
    <citation type="submission" date="2021-01" db="EMBL/GenBank/DDBJ databases">
        <title>FDA dAtabase for Regulatory Grade micrObial Sequences (FDA-ARGOS): Supporting development and validation of Infectious Disease Dx tests.</title>
        <authorList>
            <person name="Sproer C."/>
            <person name="Gronow S."/>
            <person name="Severitt S."/>
            <person name="Schroder I."/>
            <person name="Tallon L."/>
            <person name="Sadzewicz L."/>
            <person name="Zhao X."/>
            <person name="Boylan J."/>
            <person name="Ott S."/>
            <person name="Bowen H."/>
            <person name="Vavikolanu K."/>
            <person name="Mehta A."/>
            <person name="Aluvathingal J."/>
            <person name="Nadendla S."/>
            <person name="Lowell S."/>
            <person name="Myers T."/>
            <person name="Yan Y."/>
            <person name="Sichtig H."/>
        </authorList>
    </citation>
    <scope>NUCLEOTIDE SEQUENCE [LARGE SCALE GENOMIC DNA]</scope>
    <source>
        <strain evidence="1 2">FDAARGOS_1096</strain>
    </source>
</reference>
<dbReference type="RefSeq" id="WP_104795301.1">
    <property type="nucleotide sequence ID" value="NZ_BKGX01000118.1"/>
</dbReference>
<evidence type="ECO:0000313" key="1">
    <source>
        <dbReference type="EMBL" id="QQT87232.1"/>
    </source>
</evidence>
<gene>
    <name evidence="1" type="ORF">I6I53_05565</name>
</gene>
<protein>
    <submittedName>
        <fullName evidence="1">Uncharacterized protein</fullName>
    </submittedName>
</protein>
<sequence length="124" mass="14125">MKRASVFLSLSLVLVLTACGKTNPMLEQHPDYIGNWQSNTDSLKIEKNGQVTFKHNEHQDQKTSDREVSLTEHSDIKASITQFDEHSFEIGQGDLGKSFTVEHAPYQENGQWKMQVNGQIYTKK</sequence>
<dbReference type="Proteomes" id="UP000595320">
    <property type="component" value="Chromosome"/>
</dbReference>